<name>A0A0K2V444_LEPSM</name>
<protein>
    <submittedName>
        <fullName evidence="1">Uncharacterized protein</fullName>
    </submittedName>
</protein>
<sequence length="91" mass="10155">LGTTKTRKHSEIRDAIVGSKRALSIYLSIGSRLHPVLGPGSTHKQLQHSSYNWEAVRGSWWFLQLLPACCIPFWKPTVSEPPTFRVQLAGG</sequence>
<proteinExistence type="predicted"/>
<organism evidence="1">
    <name type="scientific">Lepeophtheirus salmonis</name>
    <name type="common">Salmon louse</name>
    <name type="synonym">Caligus salmonis</name>
    <dbReference type="NCBI Taxonomy" id="72036"/>
    <lineage>
        <taxon>Eukaryota</taxon>
        <taxon>Metazoa</taxon>
        <taxon>Ecdysozoa</taxon>
        <taxon>Arthropoda</taxon>
        <taxon>Crustacea</taxon>
        <taxon>Multicrustacea</taxon>
        <taxon>Hexanauplia</taxon>
        <taxon>Copepoda</taxon>
        <taxon>Siphonostomatoida</taxon>
        <taxon>Caligidae</taxon>
        <taxon>Lepeophtheirus</taxon>
    </lineage>
</organism>
<dbReference type="EMBL" id="HACA01027724">
    <property type="protein sequence ID" value="CDW45085.1"/>
    <property type="molecule type" value="Transcribed_RNA"/>
</dbReference>
<accession>A0A0K2V444</accession>
<feature type="non-terminal residue" evidence="1">
    <location>
        <position position="1"/>
    </location>
</feature>
<evidence type="ECO:0000313" key="1">
    <source>
        <dbReference type="EMBL" id="CDW45085.1"/>
    </source>
</evidence>
<dbReference type="AlphaFoldDB" id="A0A0K2V444"/>
<reference evidence="1" key="1">
    <citation type="submission" date="2014-05" db="EMBL/GenBank/DDBJ databases">
        <authorList>
            <person name="Chronopoulou M."/>
        </authorList>
    </citation>
    <scope>NUCLEOTIDE SEQUENCE</scope>
    <source>
        <tissue evidence="1">Whole organism</tissue>
    </source>
</reference>